<name>A0A8H6YS07_9AGAR</name>
<feature type="compositionally biased region" description="Low complexity" evidence="5">
    <location>
        <begin position="215"/>
        <end position="228"/>
    </location>
</feature>
<dbReference type="InterPro" id="IPR008427">
    <property type="entry name" value="Extracellular_membr_CFEM_dom"/>
</dbReference>
<dbReference type="Pfam" id="PF05730">
    <property type="entry name" value="CFEM"/>
    <property type="match status" value="1"/>
</dbReference>
<keyword evidence="9" id="KW-1185">Reference proteome</keyword>
<keyword evidence="3" id="KW-0732">Signal</keyword>
<dbReference type="GO" id="GO:0005576">
    <property type="term" value="C:extracellular region"/>
    <property type="evidence" value="ECO:0007669"/>
    <property type="project" value="UniProtKB-SubCell"/>
</dbReference>
<feature type="compositionally biased region" description="Polar residues" evidence="5">
    <location>
        <begin position="171"/>
        <end position="214"/>
    </location>
</feature>
<feature type="compositionally biased region" description="Low complexity" evidence="5">
    <location>
        <begin position="159"/>
        <end position="170"/>
    </location>
</feature>
<accession>A0A8H6YS07</accession>
<organism evidence="8 9">
    <name type="scientific">Mycena venus</name>
    <dbReference type="NCBI Taxonomy" id="2733690"/>
    <lineage>
        <taxon>Eukaryota</taxon>
        <taxon>Fungi</taxon>
        <taxon>Dikarya</taxon>
        <taxon>Basidiomycota</taxon>
        <taxon>Agaricomycotina</taxon>
        <taxon>Agaricomycetes</taxon>
        <taxon>Agaricomycetidae</taxon>
        <taxon>Agaricales</taxon>
        <taxon>Marasmiineae</taxon>
        <taxon>Mycenaceae</taxon>
        <taxon>Mycena</taxon>
    </lineage>
</organism>
<evidence type="ECO:0000256" key="5">
    <source>
        <dbReference type="SAM" id="MobiDB-lite"/>
    </source>
</evidence>
<keyword evidence="4" id="KW-1015">Disulfide bond</keyword>
<dbReference type="Proteomes" id="UP000620124">
    <property type="component" value="Unassembled WGS sequence"/>
</dbReference>
<feature type="domain" description="CFEM" evidence="7">
    <location>
        <begin position="33"/>
        <end position="150"/>
    </location>
</feature>
<sequence>MRRRASLCLHLPIHWAPLKQPCHYCFRQFSRALQRSQRAVKKANTTSRAMKRDTSDPISPCADTCFFAAAAAVAGCGNPSPDINCVCTNADFQFKWISCVQAECQAAELDKVDQWLAEECGAQSLSITGKPTATTPFLPSNSNADIGTTKVQTTTNPRSTEISSSGGTSIATVRTSDTPAQSTDPRPTEISSSGKIPTATSGTSDTPAQSTSYQNSSPTASPTSSPNAVPTGSPTAVPLQIAHRNRARTAAIAASVVCVVLVVAVVISLFQVRRSRRRIRERRVPEQFIESREHIVPEPSTMKVGASASAESAEAEVDQPRLVGAAASNEAQLKHGATANLSAGTANLQPLVASAEGVAPLSDSEQATRDEETVTLRLRRLEAQVETFLSLGLPEGSPPRYSR</sequence>
<reference evidence="8" key="1">
    <citation type="submission" date="2020-05" db="EMBL/GenBank/DDBJ databases">
        <title>Mycena genomes resolve the evolution of fungal bioluminescence.</title>
        <authorList>
            <person name="Tsai I.J."/>
        </authorList>
    </citation>
    <scope>NUCLEOTIDE SEQUENCE</scope>
    <source>
        <strain evidence="8">CCC161011</strain>
    </source>
</reference>
<feature type="compositionally biased region" description="Polar residues" evidence="5">
    <location>
        <begin position="133"/>
        <end position="158"/>
    </location>
</feature>
<feature type="region of interest" description="Disordered" evidence="5">
    <location>
        <begin position="133"/>
        <end position="235"/>
    </location>
</feature>
<comment type="subcellular location">
    <subcellularLocation>
        <location evidence="1">Secreted</location>
    </subcellularLocation>
</comment>
<evidence type="ECO:0000256" key="2">
    <source>
        <dbReference type="ARBA" id="ARBA00022525"/>
    </source>
</evidence>
<evidence type="ECO:0000256" key="4">
    <source>
        <dbReference type="ARBA" id="ARBA00023157"/>
    </source>
</evidence>
<evidence type="ECO:0000256" key="1">
    <source>
        <dbReference type="ARBA" id="ARBA00004613"/>
    </source>
</evidence>
<gene>
    <name evidence="8" type="ORF">MVEN_00490700</name>
</gene>
<proteinExistence type="predicted"/>
<keyword evidence="2" id="KW-0964">Secreted</keyword>
<dbReference type="EMBL" id="JACAZI010000003">
    <property type="protein sequence ID" value="KAF7366138.1"/>
    <property type="molecule type" value="Genomic_DNA"/>
</dbReference>
<evidence type="ECO:0000313" key="9">
    <source>
        <dbReference type="Proteomes" id="UP000620124"/>
    </source>
</evidence>
<protein>
    <submittedName>
        <fullName evidence="8">CFEM domain-containing protein</fullName>
    </submittedName>
</protein>
<dbReference type="AlphaFoldDB" id="A0A8H6YS07"/>
<evidence type="ECO:0000256" key="6">
    <source>
        <dbReference type="SAM" id="Phobius"/>
    </source>
</evidence>
<dbReference type="PROSITE" id="PS52012">
    <property type="entry name" value="CFEM"/>
    <property type="match status" value="1"/>
</dbReference>
<keyword evidence="6" id="KW-0472">Membrane</keyword>
<evidence type="ECO:0000256" key="3">
    <source>
        <dbReference type="ARBA" id="ARBA00022729"/>
    </source>
</evidence>
<keyword evidence="6" id="KW-1133">Transmembrane helix</keyword>
<keyword evidence="6" id="KW-0812">Transmembrane</keyword>
<evidence type="ECO:0000259" key="7">
    <source>
        <dbReference type="PROSITE" id="PS52012"/>
    </source>
</evidence>
<comment type="caution">
    <text evidence="8">The sequence shown here is derived from an EMBL/GenBank/DDBJ whole genome shotgun (WGS) entry which is preliminary data.</text>
</comment>
<evidence type="ECO:0000313" key="8">
    <source>
        <dbReference type="EMBL" id="KAF7366138.1"/>
    </source>
</evidence>
<dbReference type="OrthoDB" id="3064800at2759"/>
<feature type="transmembrane region" description="Helical" evidence="6">
    <location>
        <begin position="250"/>
        <end position="272"/>
    </location>
</feature>